<dbReference type="InterPro" id="IPR039426">
    <property type="entry name" value="TonB-dep_rcpt-like"/>
</dbReference>
<dbReference type="SUPFAM" id="SSF56935">
    <property type="entry name" value="Porins"/>
    <property type="match status" value="1"/>
</dbReference>
<feature type="domain" description="TonB-dependent receptor-like beta-barrel" evidence="13">
    <location>
        <begin position="406"/>
        <end position="859"/>
    </location>
</feature>
<evidence type="ECO:0000256" key="1">
    <source>
        <dbReference type="ARBA" id="ARBA00004571"/>
    </source>
</evidence>
<evidence type="ECO:0000256" key="6">
    <source>
        <dbReference type="ARBA" id="ARBA00023077"/>
    </source>
</evidence>
<dbReference type="RefSeq" id="WP_380077619.1">
    <property type="nucleotide sequence ID" value="NZ_JBHSGO010000041.1"/>
</dbReference>
<evidence type="ECO:0000256" key="8">
    <source>
        <dbReference type="ARBA" id="ARBA00023170"/>
    </source>
</evidence>
<evidence type="ECO:0000313" key="16">
    <source>
        <dbReference type="Proteomes" id="UP001596020"/>
    </source>
</evidence>
<dbReference type="SUPFAM" id="SSF49464">
    <property type="entry name" value="Carboxypeptidase regulatory domain-like"/>
    <property type="match status" value="1"/>
</dbReference>
<evidence type="ECO:0000256" key="2">
    <source>
        <dbReference type="ARBA" id="ARBA00022448"/>
    </source>
</evidence>
<dbReference type="InterPro" id="IPR037066">
    <property type="entry name" value="Plug_dom_sf"/>
</dbReference>
<comment type="subcellular location">
    <subcellularLocation>
        <location evidence="1 10">Cell outer membrane</location>
        <topology evidence="1 10">Multi-pass membrane protein</topology>
    </subcellularLocation>
</comment>
<proteinExistence type="inferred from homology"/>
<dbReference type="EMBL" id="JBHSGO010000041">
    <property type="protein sequence ID" value="MFC4665463.1"/>
    <property type="molecule type" value="Genomic_DNA"/>
</dbReference>
<evidence type="ECO:0000256" key="5">
    <source>
        <dbReference type="ARBA" id="ARBA00022729"/>
    </source>
</evidence>
<evidence type="ECO:0000256" key="9">
    <source>
        <dbReference type="ARBA" id="ARBA00023237"/>
    </source>
</evidence>
<evidence type="ECO:0000259" key="13">
    <source>
        <dbReference type="Pfam" id="PF00593"/>
    </source>
</evidence>
<dbReference type="Pfam" id="PF13715">
    <property type="entry name" value="CarbopepD_reg_2"/>
    <property type="match status" value="1"/>
</dbReference>
<dbReference type="Proteomes" id="UP001596020">
    <property type="component" value="Unassembled WGS sequence"/>
</dbReference>
<accession>A0ABV9K6A0</accession>
<sequence>MKQVFLRFTLIGALCLINLVGAFAQTVVTGKVVDEKTSEPIIGASVTIGSGTNLKGAVTDMDGKFTLETPSTATITFRSVGYQTQTRTIRNAGRKVNLGEIELSYESTALDVVTVIASVVPKDRITPVPVSNIKLADIESKSFNTEFPELVKSTPSVYVTKSGGGFGDSRMALRGFDMTNIGVLINGVPINDMENGKVYFSNWAGLTDVASFIQIQRGIGASRLAISSVGGTMNIVTKNVDAKRGGMFFSGIANDGYLKYGFNFSTGLMENGWAVTASGSTSYGDGYIKGTDFRGYNYFLNVSKKINEQHTLSFTAFGAPQWHNQRSSMYTQKQYEENPDGIRMNLEYGILEGKVYSPKYNWYHKPQISLNHLWKIDNKSTLSTAVYASFARGGGRNAAGLQPVSKEDKDNGIRDYRNYITAYKGQLSKEALRTNDNLIDWESVYGMNAANGDAGSKVILANSVNQHNWYGILSTYQNKLDENFTLTAGFDGRYYVGEHYKEVENLLGGKYFATGDLVGRDYDIVKIGDEDKKVVKKGEMFDYYNKGRVVWGGLFAQGEYRNDYISAFLSGSLSYQSYRYDVPYLYSSYNYDKLISENIRDVKKSDVKTFIPISIKGGLSYKFLDYNNIFVNAGYFTRAPKFAGVFLNYSTELNKNVKNEKILTFEAGYGFSNEFVGINFGGYYTKWDDRFLRRSGSNRDFYNFTNMSATHKGLELEVNARPLDNLKLTAMASLGDWKWGNKTHFDIYDDKQKNIGQGEIDLNGIHVGNSAQTTFALGFDWEAFENLHLRGNLNFFGKNYADFEPAYRVGYDKDKKEYVTNYSGDAWKMPNYTLVDLSASYKLNMDKVSVSFFGGVNNLFNKKYISDATDGSKLDKAGKRTGEDALVWYGFGRTWQVGMRVNF</sequence>
<reference evidence="16" key="1">
    <citation type="journal article" date="2019" name="Int. J. Syst. Evol. Microbiol.">
        <title>The Global Catalogue of Microorganisms (GCM) 10K type strain sequencing project: providing services to taxonomists for standard genome sequencing and annotation.</title>
        <authorList>
            <consortium name="The Broad Institute Genomics Platform"/>
            <consortium name="The Broad Institute Genome Sequencing Center for Infectious Disease"/>
            <person name="Wu L."/>
            <person name="Ma J."/>
        </authorList>
    </citation>
    <scope>NUCLEOTIDE SEQUENCE [LARGE SCALE GENOMIC DNA]</scope>
    <source>
        <strain evidence="16">CGMCC 4.7357</strain>
    </source>
</reference>
<keyword evidence="3 10" id="KW-1134">Transmembrane beta strand</keyword>
<evidence type="ECO:0000313" key="15">
    <source>
        <dbReference type="EMBL" id="MFC4665463.1"/>
    </source>
</evidence>
<feature type="domain" description="TonB-dependent receptor plug" evidence="14">
    <location>
        <begin position="125"/>
        <end position="232"/>
    </location>
</feature>
<dbReference type="InterPro" id="IPR010917">
    <property type="entry name" value="TonB_rcpt_CS"/>
</dbReference>
<name>A0ABV9K6A0_9PORP</name>
<dbReference type="Pfam" id="PF00593">
    <property type="entry name" value="TonB_dep_Rec_b-barrel"/>
    <property type="match status" value="1"/>
</dbReference>
<dbReference type="Gene3D" id="2.40.170.20">
    <property type="entry name" value="TonB-dependent receptor, beta-barrel domain"/>
    <property type="match status" value="1"/>
</dbReference>
<dbReference type="InterPro" id="IPR008969">
    <property type="entry name" value="CarboxyPept-like_regulatory"/>
</dbReference>
<dbReference type="PANTHER" id="PTHR30069:SF29">
    <property type="entry name" value="HEMOGLOBIN AND HEMOGLOBIN-HAPTOGLOBIN-BINDING PROTEIN 1-RELATED"/>
    <property type="match status" value="1"/>
</dbReference>
<comment type="similarity">
    <text evidence="10 11">Belongs to the TonB-dependent receptor family.</text>
</comment>
<comment type="caution">
    <text evidence="15">The sequence shown here is derived from an EMBL/GenBank/DDBJ whole genome shotgun (WGS) entry which is preliminary data.</text>
</comment>
<dbReference type="InterPro" id="IPR036942">
    <property type="entry name" value="Beta-barrel_TonB_sf"/>
</dbReference>
<evidence type="ECO:0000256" key="11">
    <source>
        <dbReference type="RuleBase" id="RU003357"/>
    </source>
</evidence>
<dbReference type="PANTHER" id="PTHR30069">
    <property type="entry name" value="TONB-DEPENDENT OUTER MEMBRANE RECEPTOR"/>
    <property type="match status" value="1"/>
</dbReference>
<keyword evidence="7 10" id="KW-0472">Membrane</keyword>
<dbReference type="InterPro" id="IPR012910">
    <property type="entry name" value="Plug_dom"/>
</dbReference>
<dbReference type="Gene3D" id="2.170.130.10">
    <property type="entry name" value="TonB-dependent receptor, plug domain"/>
    <property type="match status" value="1"/>
</dbReference>
<keyword evidence="6 11" id="KW-0798">TonB box</keyword>
<keyword evidence="8 15" id="KW-0675">Receptor</keyword>
<gene>
    <name evidence="15" type="ORF">ACFO3G_02375</name>
</gene>
<keyword evidence="5 12" id="KW-0732">Signal</keyword>
<evidence type="ECO:0000259" key="14">
    <source>
        <dbReference type="Pfam" id="PF07715"/>
    </source>
</evidence>
<evidence type="ECO:0000256" key="4">
    <source>
        <dbReference type="ARBA" id="ARBA00022692"/>
    </source>
</evidence>
<keyword evidence="9 10" id="KW-0998">Cell outer membrane</keyword>
<evidence type="ECO:0000256" key="7">
    <source>
        <dbReference type="ARBA" id="ARBA00023136"/>
    </source>
</evidence>
<protein>
    <submittedName>
        <fullName evidence="15">TonB-dependent receptor</fullName>
    </submittedName>
</protein>
<keyword evidence="4 10" id="KW-0812">Transmembrane</keyword>
<evidence type="ECO:0000256" key="3">
    <source>
        <dbReference type="ARBA" id="ARBA00022452"/>
    </source>
</evidence>
<organism evidence="15 16">
    <name type="scientific">Falsiporphyromonas endometrii</name>
    <dbReference type="NCBI Taxonomy" id="1387297"/>
    <lineage>
        <taxon>Bacteria</taxon>
        <taxon>Pseudomonadati</taxon>
        <taxon>Bacteroidota</taxon>
        <taxon>Bacteroidia</taxon>
        <taxon>Bacteroidales</taxon>
        <taxon>Porphyromonadaceae</taxon>
        <taxon>Falsiporphyromonas</taxon>
    </lineage>
</organism>
<evidence type="ECO:0000256" key="10">
    <source>
        <dbReference type="PROSITE-ProRule" id="PRU01360"/>
    </source>
</evidence>
<feature type="chain" id="PRO_5045534929" evidence="12">
    <location>
        <begin position="25"/>
        <end position="903"/>
    </location>
</feature>
<keyword evidence="2 10" id="KW-0813">Transport</keyword>
<dbReference type="InterPro" id="IPR000531">
    <property type="entry name" value="Beta-barrel_TonB"/>
</dbReference>
<dbReference type="Gene3D" id="2.60.40.1120">
    <property type="entry name" value="Carboxypeptidase-like, regulatory domain"/>
    <property type="match status" value="1"/>
</dbReference>
<evidence type="ECO:0000256" key="12">
    <source>
        <dbReference type="SAM" id="SignalP"/>
    </source>
</evidence>
<dbReference type="PROSITE" id="PS52016">
    <property type="entry name" value="TONB_DEPENDENT_REC_3"/>
    <property type="match status" value="1"/>
</dbReference>
<feature type="signal peptide" evidence="12">
    <location>
        <begin position="1"/>
        <end position="24"/>
    </location>
</feature>
<dbReference type="PROSITE" id="PS01156">
    <property type="entry name" value="TONB_DEPENDENT_REC_2"/>
    <property type="match status" value="1"/>
</dbReference>
<dbReference type="Pfam" id="PF07715">
    <property type="entry name" value="Plug"/>
    <property type="match status" value="1"/>
</dbReference>
<keyword evidence="16" id="KW-1185">Reference proteome</keyword>